<evidence type="ECO:0000313" key="2">
    <source>
        <dbReference type="EMBL" id="KAH9381860.1"/>
    </source>
</evidence>
<comment type="caution">
    <text evidence="2">The sequence shown here is derived from an EMBL/GenBank/DDBJ whole genome shotgun (WGS) entry which is preliminary data.</text>
</comment>
<evidence type="ECO:0000313" key="3">
    <source>
        <dbReference type="Proteomes" id="UP000821853"/>
    </source>
</evidence>
<dbReference type="EMBL" id="JABSTR010000011">
    <property type="protein sequence ID" value="KAH9381860.1"/>
    <property type="molecule type" value="Genomic_DNA"/>
</dbReference>
<dbReference type="AlphaFoldDB" id="A0A9J6H5D2"/>
<feature type="region of interest" description="Disordered" evidence="1">
    <location>
        <begin position="1"/>
        <end position="30"/>
    </location>
</feature>
<keyword evidence="3" id="KW-1185">Reference proteome</keyword>
<dbReference type="Proteomes" id="UP000821853">
    <property type="component" value="Chromosome 9"/>
</dbReference>
<sequence length="133" mass="14941">MKRDKKRERGGGKKGNKRGERKENGGGERFTKVGVWGVGKAGEEEEIKCAIFENRRDWLPTAGHVIETNTITMATRRAASGARFQFFTAPAVRSYYFSPSSPGDPGFFSLPSPVRRRRRRRCGIEAPLRSPLL</sequence>
<protein>
    <submittedName>
        <fullName evidence="2">Uncharacterized protein</fullName>
    </submittedName>
</protein>
<reference evidence="2 3" key="1">
    <citation type="journal article" date="2020" name="Cell">
        <title>Large-Scale Comparative Analyses of Tick Genomes Elucidate Their Genetic Diversity and Vector Capacities.</title>
        <authorList>
            <consortium name="Tick Genome and Microbiome Consortium (TIGMIC)"/>
            <person name="Jia N."/>
            <person name="Wang J."/>
            <person name="Shi W."/>
            <person name="Du L."/>
            <person name="Sun Y."/>
            <person name="Zhan W."/>
            <person name="Jiang J.F."/>
            <person name="Wang Q."/>
            <person name="Zhang B."/>
            <person name="Ji P."/>
            <person name="Bell-Sakyi L."/>
            <person name="Cui X.M."/>
            <person name="Yuan T.T."/>
            <person name="Jiang B.G."/>
            <person name="Yang W.F."/>
            <person name="Lam T.T."/>
            <person name="Chang Q.C."/>
            <person name="Ding S.J."/>
            <person name="Wang X.J."/>
            <person name="Zhu J.G."/>
            <person name="Ruan X.D."/>
            <person name="Zhao L."/>
            <person name="Wei J.T."/>
            <person name="Ye R.Z."/>
            <person name="Que T.C."/>
            <person name="Du C.H."/>
            <person name="Zhou Y.H."/>
            <person name="Cheng J.X."/>
            <person name="Dai P.F."/>
            <person name="Guo W.B."/>
            <person name="Han X.H."/>
            <person name="Huang E.J."/>
            <person name="Li L.F."/>
            <person name="Wei W."/>
            <person name="Gao Y.C."/>
            <person name="Liu J.Z."/>
            <person name="Shao H.Z."/>
            <person name="Wang X."/>
            <person name="Wang C.C."/>
            <person name="Yang T.C."/>
            <person name="Huo Q.B."/>
            <person name="Li W."/>
            <person name="Chen H.Y."/>
            <person name="Chen S.E."/>
            <person name="Zhou L.G."/>
            <person name="Ni X.B."/>
            <person name="Tian J.H."/>
            <person name="Sheng Y."/>
            <person name="Liu T."/>
            <person name="Pan Y.S."/>
            <person name="Xia L.Y."/>
            <person name="Li J."/>
            <person name="Zhao F."/>
            <person name="Cao W.C."/>
        </authorList>
    </citation>
    <scope>NUCLEOTIDE SEQUENCE [LARGE SCALE GENOMIC DNA]</scope>
    <source>
        <strain evidence="2">HaeL-2018</strain>
    </source>
</reference>
<accession>A0A9J6H5D2</accession>
<dbReference type="VEuPathDB" id="VectorBase:HLOH_049513"/>
<organism evidence="2 3">
    <name type="scientific">Haemaphysalis longicornis</name>
    <name type="common">Bush tick</name>
    <dbReference type="NCBI Taxonomy" id="44386"/>
    <lineage>
        <taxon>Eukaryota</taxon>
        <taxon>Metazoa</taxon>
        <taxon>Ecdysozoa</taxon>
        <taxon>Arthropoda</taxon>
        <taxon>Chelicerata</taxon>
        <taxon>Arachnida</taxon>
        <taxon>Acari</taxon>
        <taxon>Parasitiformes</taxon>
        <taxon>Ixodida</taxon>
        <taxon>Ixodoidea</taxon>
        <taxon>Ixodidae</taxon>
        <taxon>Haemaphysalinae</taxon>
        <taxon>Haemaphysalis</taxon>
    </lineage>
</organism>
<name>A0A9J6H5D2_HAELO</name>
<evidence type="ECO:0000256" key="1">
    <source>
        <dbReference type="SAM" id="MobiDB-lite"/>
    </source>
</evidence>
<proteinExistence type="predicted"/>
<gene>
    <name evidence="2" type="ORF">HPB48_011711</name>
</gene>